<feature type="compositionally biased region" description="Low complexity" evidence="1">
    <location>
        <begin position="31"/>
        <end position="48"/>
    </location>
</feature>
<feature type="signal peptide" evidence="2">
    <location>
        <begin position="1"/>
        <end position="27"/>
    </location>
</feature>
<evidence type="ECO:0000313" key="4">
    <source>
        <dbReference type="Proteomes" id="UP000580856"/>
    </source>
</evidence>
<feature type="chain" id="PRO_5032316124" description="Lipoprotein" evidence="2">
    <location>
        <begin position="28"/>
        <end position="175"/>
    </location>
</feature>
<sequence>MAPIRRLLHMLVATLMLAALCAAPALAAEGPATPDAPADAATDNATATEIPDKPTPAEALRATPVAIVHTDIDNVGTRLVFHLKEVLNKSSLFSLSAADEKKIKLVVRTREEFPGRPGLGSVYSVTWIFSASENVLNHYLASEVGVVSAADVAATAEALAGRTDAVAAQYAYLFE</sequence>
<evidence type="ECO:0000256" key="2">
    <source>
        <dbReference type="SAM" id="SignalP"/>
    </source>
</evidence>
<dbReference type="Proteomes" id="UP000580856">
    <property type="component" value="Unassembled WGS sequence"/>
</dbReference>
<evidence type="ECO:0000313" key="3">
    <source>
        <dbReference type="EMBL" id="NJB68794.1"/>
    </source>
</evidence>
<keyword evidence="4" id="KW-1185">Reference proteome</keyword>
<dbReference type="AlphaFoldDB" id="A0A846QUH6"/>
<accession>A0A846QUH6</accession>
<organism evidence="3 4">
    <name type="scientific">Desulfobaculum xiamenense</name>
    <dbReference type="NCBI Taxonomy" id="995050"/>
    <lineage>
        <taxon>Bacteria</taxon>
        <taxon>Pseudomonadati</taxon>
        <taxon>Thermodesulfobacteriota</taxon>
        <taxon>Desulfovibrionia</taxon>
        <taxon>Desulfovibrionales</taxon>
        <taxon>Desulfovibrionaceae</taxon>
        <taxon>Desulfobaculum</taxon>
    </lineage>
</organism>
<dbReference type="EMBL" id="JAATJA010000002">
    <property type="protein sequence ID" value="NJB68794.1"/>
    <property type="molecule type" value="Genomic_DNA"/>
</dbReference>
<dbReference type="RefSeq" id="WP_245168242.1">
    <property type="nucleotide sequence ID" value="NZ_JAATJA010000002.1"/>
</dbReference>
<name>A0A846QUH6_9BACT</name>
<proteinExistence type="predicted"/>
<reference evidence="3 4" key="1">
    <citation type="submission" date="2020-03" db="EMBL/GenBank/DDBJ databases">
        <title>Genomic Encyclopedia of Type Strains, Phase IV (KMG-IV): sequencing the most valuable type-strain genomes for metagenomic binning, comparative biology and taxonomic classification.</title>
        <authorList>
            <person name="Goeker M."/>
        </authorList>
    </citation>
    <scope>NUCLEOTIDE SEQUENCE [LARGE SCALE GENOMIC DNA]</scope>
    <source>
        <strain evidence="3 4">DSM 24233</strain>
    </source>
</reference>
<comment type="caution">
    <text evidence="3">The sequence shown here is derived from an EMBL/GenBank/DDBJ whole genome shotgun (WGS) entry which is preliminary data.</text>
</comment>
<evidence type="ECO:0008006" key="5">
    <source>
        <dbReference type="Google" id="ProtNLM"/>
    </source>
</evidence>
<gene>
    <name evidence="3" type="ORF">GGQ74_002467</name>
</gene>
<keyword evidence="2" id="KW-0732">Signal</keyword>
<protein>
    <recommendedName>
        <fullName evidence="5">Lipoprotein</fullName>
    </recommendedName>
</protein>
<evidence type="ECO:0000256" key="1">
    <source>
        <dbReference type="SAM" id="MobiDB-lite"/>
    </source>
</evidence>
<feature type="region of interest" description="Disordered" evidence="1">
    <location>
        <begin position="31"/>
        <end position="55"/>
    </location>
</feature>